<dbReference type="InterPro" id="IPR005119">
    <property type="entry name" value="LysR_subst-bd"/>
</dbReference>
<dbReference type="InterPro" id="IPR036388">
    <property type="entry name" value="WH-like_DNA-bd_sf"/>
</dbReference>
<dbReference type="PRINTS" id="PR00039">
    <property type="entry name" value="HTHLYSR"/>
</dbReference>
<name>A0A511N990_DEIC1</name>
<dbReference type="PROSITE" id="PS50931">
    <property type="entry name" value="HTH_LYSR"/>
    <property type="match status" value="1"/>
</dbReference>
<dbReference type="RefSeq" id="WP_146888935.1">
    <property type="nucleotide sequence ID" value="NZ_BJXB01000027.1"/>
</dbReference>
<dbReference type="Proteomes" id="UP000321306">
    <property type="component" value="Unassembled WGS sequence"/>
</dbReference>
<accession>A0A511N990</accession>
<proteinExistence type="inferred from homology"/>
<dbReference type="Pfam" id="PF03466">
    <property type="entry name" value="LysR_substrate"/>
    <property type="match status" value="1"/>
</dbReference>
<dbReference type="PANTHER" id="PTHR30126:SF39">
    <property type="entry name" value="HTH-TYPE TRANSCRIPTIONAL REGULATOR CYSL"/>
    <property type="match status" value="1"/>
</dbReference>
<keyword evidence="2" id="KW-0805">Transcription regulation</keyword>
<dbReference type="EMBL" id="BJXB01000027">
    <property type="protein sequence ID" value="GEM49066.1"/>
    <property type="molecule type" value="Genomic_DNA"/>
</dbReference>
<dbReference type="AlphaFoldDB" id="A0A511N990"/>
<dbReference type="Gene3D" id="3.40.190.10">
    <property type="entry name" value="Periplasmic binding protein-like II"/>
    <property type="match status" value="2"/>
</dbReference>
<protein>
    <submittedName>
        <fullName evidence="6">LysR family transcriptional regulator</fullName>
    </submittedName>
</protein>
<evidence type="ECO:0000259" key="5">
    <source>
        <dbReference type="PROSITE" id="PS50931"/>
    </source>
</evidence>
<sequence length="304" mass="34367">MSQMEWYRNFIAVYRAGSVSGAAKLRNLTQPAVSQQLALLEDAVGVPLFVRTPRGMLATEKGEALYAQVFEAIDKLERISRGIRRTTTTLPTIRLGAPAEYFHAYVLDRLQGLGVNFTVRFGYGRDLLNQLEMGTLDVALTTVKPTQKSTHFQVLSKKRFLLVGPSHWENPDPETSPEELGAWLNGQPWVNYSMDAPMHRRLLQHFGSRFEGQFVLTVPDLRTVLRSVELGYGLAVLPEFLCTHALQSGTIKEIWPVRDLVLQDQWMLSYREVDGDREEIHAIAAALRVPEDFRTEARQAEALT</sequence>
<evidence type="ECO:0000256" key="4">
    <source>
        <dbReference type="ARBA" id="ARBA00023163"/>
    </source>
</evidence>
<keyword evidence="4" id="KW-0804">Transcription</keyword>
<keyword evidence="3" id="KW-0238">DNA-binding</keyword>
<feature type="domain" description="HTH lysR-type" evidence="5">
    <location>
        <begin position="1"/>
        <end position="59"/>
    </location>
</feature>
<evidence type="ECO:0000256" key="1">
    <source>
        <dbReference type="ARBA" id="ARBA00009437"/>
    </source>
</evidence>
<gene>
    <name evidence="6" type="ORF">DC3_47010</name>
</gene>
<dbReference type="Gene3D" id="1.10.10.10">
    <property type="entry name" value="Winged helix-like DNA-binding domain superfamily/Winged helix DNA-binding domain"/>
    <property type="match status" value="1"/>
</dbReference>
<comment type="similarity">
    <text evidence="1">Belongs to the LysR transcriptional regulatory family.</text>
</comment>
<dbReference type="Pfam" id="PF00126">
    <property type="entry name" value="HTH_1"/>
    <property type="match status" value="1"/>
</dbReference>
<dbReference type="SUPFAM" id="SSF46785">
    <property type="entry name" value="Winged helix' DNA-binding domain"/>
    <property type="match status" value="1"/>
</dbReference>
<evidence type="ECO:0000313" key="6">
    <source>
        <dbReference type="EMBL" id="GEM49066.1"/>
    </source>
</evidence>
<reference evidence="6 7" key="1">
    <citation type="submission" date="2019-07" db="EMBL/GenBank/DDBJ databases">
        <title>Whole genome shotgun sequence of Deinococcus cellulosilyticus NBRC 106333.</title>
        <authorList>
            <person name="Hosoyama A."/>
            <person name="Uohara A."/>
            <person name="Ohji S."/>
            <person name="Ichikawa N."/>
        </authorList>
    </citation>
    <scope>NUCLEOTIDE SEQUENCE [LARGE SCALE GENOMIC DNA]</scope>
    <source>
        <strain evidence="6 7">NBRC 106333</strain>
    </source>
</reference>
<dbReference type="InterPro" id="IPR000847">
    <property type="entry name" value="LysR_HTH_N"/>
</dbReference>
<dbReference type="CDD" id="cd05466">
    <property type="entry name" value="PBP2_LTTR_substrate"/>
    <property type="match status" value="1"/>
</dbReference>
<evidence type="ECO:0000313" key="7">
    <source>
        <dbReference type="Proteomes" id="UP000321306"/>
    </source>
</evidence>
<dbReference type="SUPFAM" id="SSF53850">
    <property type="entry name" value="Periplasmic binding protein-like II"/>
    <property type="match status" value="1"/>
</dbReference>
<evidence type="ECO:0000256" key="3">
    <source>
        <dbReference type="ARBA" id="ARBA00023125"/>
    </source>
</evidence>
<organism evidence="6 7">
    <name type="scientific">Deinococcus cellulosilyticus (strain DSM 18568 / NBRC 106333 / KACC 11606 / 5516J-15)</name>
    <dbReference type="NCBI Taxonomy" id="1223518"/>
    <lineage>
        <taxon>Bacteria</taxon>
        <taxon>Thermotogati</taxon>
        <taxon>Deinococcota</taxon>
        <taxon>Deinococci</taxon>
        <taxon>Deinococcales</taxon>
        <taxon>Deinococcaceae</taxon>
        <taxon>Deinococcus</taxon>
    </lineage>
</organism>
<keyword evidence="7" id="KW-1185">Reference proteome</keyword>
<dbReference type="PANTHER" id="PTHR30126">
    <property type="entry name" value="HTH-TYPE TRANSCRIPTIONAL REGULATOR"/>
    <property type="match status" value="1"/>
</dbReference>
<comment type="caution">
    <text evidence="6">The sequence shown here is derived from an EMBL/GenBank/DDBJ whole genome shotgun (WGS) entry which is preliminary data.</text>
</comment>
<dbReference type="GO" id="GO:0003700">
    <property type="term" value="F:DNA-binding transcription factor activity"/>
    <property type="evidence" value="ECO:0007669"/>
    <property type="project" value="InterPro"/>
</dbReference>
<dbReference type="GO" id="GO:0000976">
    <property type="term" value="F:transcription cis-regulatory region binding"/>
    <property type="evidence" value="ECO:0007669"/>
    <property type="project" value="TreeGrafter"/>
</dbReference>
<dbReference type="InterPro" id="IPR036390">
    <property type="entry name" value="WH_DNA-bd_sf"/>
</dbReference>
<evidence type="ECO:0000256" key="2">
    <source>
        <dbReference type="ARBA" id="ARBA00023015"/>
    </source>
</evidence>
<dbReference type="OrthoDB" id="9785745at2"/>